<name>A0A4R6ZKI7_9LIST</name>
<dbReference type="STRING" id="1265846.PROCOU_02769"/>
<accession>A0A4R6ZKI7</accession>
<dbReference type="EMBL" id="SNZK01000006">
    <property type="protein sequence ID" value="TDR52873.1"/>
    <property type="molecule type" value="Genomic_DNA"/>
</dbReference>
<reference evidence="1 2" key="1">
    <citation type="submission" date="2019-03" db="EMBL/GenBank/DDBJ databases">
        <title>Genomic Encyclopedia of Type Strains, Phase III (KMG-III): the genomes of soil and plant-associated and newly described type strains.</title>
        <authorList>
            <person name="Whitman W."/>
        </authorList>
    </citation>
    <scope>NUCLEOTIDE SEQUENCE [LARGE SCALE GENOMIC DNA]</scope>
    <source>
        <strain evidence="1 2">CECT 7972</strain>
    </source>
</reference>
<comment type="caution">
    <text evidence="1">The sequence shown here is derived from an EMBL/GenBank/DDBJ whole genome shotgun (WGS) entry which is preliminary data.</text>
</comment>
<keyword evidence="2" id="KW-1185">Reference proteome</keyword>
<sequence length="76" mass="9110">MATAFLVAVIQFFCNKEKEKEEVDFSFFSLGEKSYLLLRKLRVACLEQVDRHYISFIPLFKYLIRGSLLQIFLYQY</sequence>
<gene>
    <name evidence="1" type="ORF">DFP96_10679</name>
</gene>
<dbReference type="AlphaFoldDB" id="A0A4R6ZKI7"/>
<proteinExistence type="predicted"/>
<dbReference type="Proteomes" id="UP000295558">
    <property type="component" value="Unassembled WGS sequence"/>
</dbReference>
<evidence type="ECO:0000313" key="2">
    <source>
        <dbReference type="Proteomes" id="UP000295558"/>
    </source>
</evidence>
<protein>
    <submittedName>
        <fullName evidence="1">Uncharacterized protein</fullName>
    </submittedName>
</protein>
<evidence type="ECO:0000313" key="1">
    <source>
        <dbReference type="EMBL" id="TDR52873.1"/>
    </source>
</evidence>
<organism evidence="1 2">
    <name type="scientific">Listeria rocourtiae</name>
    <dbReference type="NCBI Taxonomy" id="647910"/>
    <lineage>
        <taxon>Bacteria</taxon>
        <taxon>Bacillati</taxon>
        <taxon>Bacillota</taxon>
        <taxon>Bacilli</taxon>
        <taxon>Bacillales</taxon>
        <taxon>Listeriaceae</taxon>
        <taxon>Listeria</taxon>
    </lineage>
</organism>